<dbReference type="Gene3D" id="3.30.200.20">
    <property type="entry name" value="Phosphorylase Kinase, domain 1"/>
    <property type="match status" value="1"/>
</dbReference>
<evidence type="ECO:0000256" key="1">
    <source>
        <dbReference type="SAM" id="Phobius"/>
    </source>
</evidence>
<dbReference type="Pfam" id="PF07714">
    <property type="entry name" value="PK_Tyr_Ser-Thr"/>
    <property type="match status" value="1"/>
</dbReference>
<dbReference type="Proteomes" id="UP000054928">
    <property type="component" value="Unassembled WGS sequence"/>
</dbReference>
<dbReference type="InterPro" id="IPR000719">
    <property type="entry name" value="Prot_kinase_dom"/>
</dbReference>
<organism evidence="3 4">
    <name type="scientific">Plasmopara halstedii</name>
    <name type="common">Downy mildew of sunflower</name>
    <dbReference type="NCBI Taxonomy" id="4781"/>
    <lineage>
        <taxon>Eukaryota</taxon>
        <taxon>Sar</taxon>
        <taxon>Stramenopiles</taxon>
        <taxon>Oomycota</taxon>
        <taxon>Peronosporomycetes</taxon>
        <taxon>Peronosporales</taxon>
        <taxon>Peronosporaceae</taxon>
        <taxon>Plasmopara</taxon>
    </lineage>
</organism>
<name>A0A0P1ABU2_PLAHL</name>
<dbReference type="OMA" id="SVCYTNG"/>
<keyword evidence="3" id="KW-0418">Kinase</keyword>
<dbReference type="PROSITE" id="PS50011">
    <property type="entry name" value="PROTEIN_KINASE_DOM"/>
    <property type="match status" value="1"/>
</dbReference>
<dbReference type="SUPFAM" id="SSF56112">
    <property type="entry name" value="Protein kinase-like (PK-like)"/>
    <property type="match status" value="1"/>
</dbReference>
<protein>
    <submittedName>
        <fullName evidence="3">Tkl protein kinase</fullName>
    </submittedName>
</protein>
<proteinExistence type="predicted"/>
<feature type="transmembrane region" description="Helical" evidence="1">
    <location>
        <begin position="310"/>
        <end position="332"/>
    </location>
</feature>
<dbReference type="SUPFAM" id="SSF52058">
    <property type="entry name" value="L domain-like"/>
    <property type="match status" value="1"/>
</dbReference>
<dbReference type="EMBL" id="CCYD01000291">
    <property type="protein sequence ID" value="CEG37878.1"/>
    <property type="molecule type" value="Genomic_DNA"/>
</dbReference>
<dbReference type="InterPro" id="IPR001245">
    <property type="entry name" value="Ser-Thr/Tyr_kinase_cat_dom"/>
</dbReference>
<dbReference type="RefSeq" id="XP_024574247.1">
    <property type="nucleotide sequence ID" value="XM_024723252.1"/>
</dbReference>
<dbReference type="InterPro" id="IPR051681">
    <property type="entry name" value="Ser/Thr_Kinases-Pseudokinases"/>
</dbReference>
<evidence type="ECO:0000313" key="3">
    <source>
        <dbReference type="EMBL" id="CEG37878.1"/>
    </source>
</evidence>
<reference evidence="4" key="1">
    <citation type="submission" date="2014-09" db="EMBL/GenBank/DDBJ databases">
        <authorList>
            <person name="Sharma Rahul"/>
            <person name="Thines Marco"/>
        </authorList>
    </citation>
    <scope>NUCLEOTIDE SEQUENCE [LARGE SCALE GENOMIC DNA]</scope>
</reference>
<dbReference type="InterPro" id="IPR032675">
    <property type="entry name" value="LRR_dom_sf"/>
</dbReference>
<evidence type="ECO:0000259" key="2">
    <source>
        <dbReference type="PROSITE" id="PS50011"/>
    </source>
</evidence>
<dbReference type="OrthoDB" id="4062651at2759"/>
<dbReference type="GO" id="GO:0004674">
    <property type="term" value="F:protein serine/threonine kinase activity"/>
    <property type="evidence" value="ECO:0007669"/>
    <property type="project" value="TreeGrafter"/>
</dbReference>
<dbReference type="AlphaFoldDB" id="A0A0P1ABU2"/>
<accession>A0A0P1ABU2</accession>
<evidence type="ECO:0000313" key="4">
    <source>
        <dbReference type="Proteomes" id="UP000054928"/>
    </source>
</evidence>
<dbReference type="Gene3D" id="1.10.510.10">
    <property type="entry name" value="Transferase(Phosphotransferase) domain 1"/>
    <property type="match status" value="1"/>
</dbReference>
<dbReference type="GeneID" id="36400983"/>
<dbReference type="GO" id="GO:0005524">
    <property type="term" value="F:ATP binding"/>
    <property type="evidence" value="ECO:0007669"/>
    <property type="project" value="InterPro"/>
</dbReference>
<keyword evidence="4" id="KW-1185">Reference proteome</keyword>
<sequence length="735" mass="79805">MWSTRGLAVATDVCMSPDHSTLSSNCYGVCRSSLCVVYALSTAEDRNKESSEAGFFYQGCAASNMPSCKTNVTSGDCQVQCLVELPASWSQPHWTLTVAKPQSDKTDTALFQEIDILELPSTLQELSIVGATSSSQISVPLSFLPGAFRSGTALQQLAISDVNVGGLMTNIFPDSLHTLIIQRAHLNQFDPRGSHAFTSVSILNLCDNDLSEIPTIIYEMRNLSALYLQGNMIVNAHVTLPQLLYLQKLPVFEANLTISGSCSAGYDTISWNGKSVCYTNGDSLGSIDGSESTEKSTAFPASGSDDSSDVVGVILGLVVFIVVAILGGVLLLRRWKQKAAKGQHDSLVAVDTKLKSSLRGLRARMGVNGTAQTSDLEASLNEYDIKGGGLRKAAFEEIPAGEVVTLNELSAPGPVLVALAEYQTKLVLVTKLRVSDDDIEAALDMMPVLSRMRHPQLLSICGVVWDERQAMTAVCEYMTLGTLEAYLRSSGSRLNWMNFKMKAAAEIARGLMYLHNQHMVTYDGLNGKSVFVDPSKGCKLNPMQAALATNESSRYSCQSYLRRCDTASKAYFAPEILVGGPSRSSSDMYAFGVLLAHLDTCQTADEMIRSSWKMRTHIGNFDTDNGTLLSADGTVISTDTSDVDNVRRCTTHLESLPSYSSYRSLQSSRSLTLEEKRRRTTPVLGTNDNNNTSFMSMFTFTSECPTAVRELAGACLQYDPSLRPSASYITAMLHI</sequence>
<keyword evidence="1" id="KW-0812">Transmembrane</keyword>
<keyword evidence="3" id="KW-0808">Transferase</keyword>
<dbReference type="Gene3D" id="3.80.10.10">
    <property type="entry name" value="Ribonuclease Inhibitor"/>
    <property type="match status" value="1"/>
</dbReference>
<dbReference type="PANTHER" id="PTHR44329">
    <property type="entry name" value="SERINE/THREONINE-PROTEIN KINASE TNNI3K-RELATED"/>
    <property type="match status" value="1"/>
</dbReference>
<keyword evidence="1" id="KW-0472">Membrane</keyword>
<dbReference type="PANTHER" id="PTHR44329:SF214">
    <property type="entry name" value="PROTEIN KINASE DOMAIN-CONTAINING PROTEIN"/>
    <property type="match status" value="1"/>
</dbReference>
<feature type="domain" description="Protein kinase" evidence="2">
    <location>
        <begin position="380"/>
        <end position="735"/>
    </location>
</feature>
<keyword evidence="1" id="KW-1133">Transmembrane helix</keyword>
<dbReference type="InterPro" id="IPR011009">
    <property type="entry name" value="Kinase-like_dom_sf"/>
</dbReference>